<dbReference type="PANTHER" id="PTHR38432:SF1">
    <property type="entry name" value="TELA-LIKE PROTEIN SAOUHSC_01408"/>
    <property type="match status" value="1"/>
</dbReference>
<accession>A0A7X2N417</accession>
<dbReference type="Pfam" id="PF05816">
    <property type="entry name" value="TelA"/>
    <property type="match status" value="1"/>
</dbReference>
<keyword evidence="3" id="KW-0175">Coiled coil</keyword>
<dbReference type="InterPro" id="IPR008863">
    <property type="entry name" value="Toxic_anion-R_TelA"/>
</dbReference>
<organism evidence="4 5">
    <name type="scientific">Floccifex porci</name>
    <dbReference type="NCBI Taxonomy" id="2606629"/>
    <lineage>
        <taxon>Bacteria</taxon>
        <taxon>Bacillati</taxon>
        <taxon>Bacillota</taxon>
        <taxon>Erysipelotrichia</taxon>
        <taxon>Erysipelotrichales</taxon>
        <taxon>Erysipelotrichaceae</taxon>
        <taxon>Floccifex</taxon>
    </lineage>
</organism>
<evidence type="ECO:0000313" key="5">
    <source>
        <dbReference type="Proteomes" id="UP000470082"/>
    </source>
</evidence>
<protein>
    <submittedName>
        <fullName evidence="4">Toxic anion resistance protein</fullName>
    </submittedName>
</protein>
<proteinExistence type="inferred from homology"/>
<evidence type="ECO:0000256" key="3">
    <source>
        <dbReference type="SAM" id="Coils"/>
    </source>
</evidence>
<keyword evidence="5" id="KW-1185">Reference proteome</keyword>
<dbReference type="PIRSF" id="PIRSF026508">
    <property type="entry name" value="TelA"/>
    <property type="match status" value="1"/>
</dbReference>
<dbReference type="RefSeq" id="WP_154460872.1">
    <property type="nucleotide sequence ID" value="NZ_VUMM01000018.1"/>
</dbReference>
<dbReference type="Proteomes" id="UP000470082">
    <property type="component" value="Unassembled WGS sequence"/>
</dbReference>
<evidence type="ECO:0000256" key="1">
    <source>
        <dbReference type="ARBA" id="ARBA00005541"/>
    </source>
</evidence>
<evidence type="ECO:0000313" key="4">
    <source>
        <dbReference type="EMBL" id="MSS02040.1"/>
    </source>
</evidence>
<sequence>MAEEKIVLTLNEEVEEEKKVEMPEIPQNSYSEEDILTEEQKKQVDEFVKQIDLTQSNVVLQYGSAAQRKIANFSDNTLQSVKTKDLGETGEMLSDLIVELKGFDAIETEQKGIAAFFKKQSNKASALKSKYDAAEKNVDRIVHSLEDHQIQLMKDIELLDQLYEKNMTNFKELTMYILAGKKKLKEVRENELPVLIEKAQRSGLAEDSQKANDLAGLCERFEKKIYDLELTRNVALQMGPQIRLVQNNDTLMTEKIQSTIVNTILLWKSQMVIALGLHHSQQAIKAQQAVDEMTNSLLRKNADTLKQATIEVARESEKGIVDIETLKHTNSQLISTLDEVVKIQDEGRQKRQEAEMELARIEAELKNKLLEIHK</sequence>
<comment type="caution">
    <text evidence="4">The sequence shown here is derived from an EMBL/GenBank/DDBJ whole genome shotgun (WGS) entry which is preliminary data.</text>
</comment>
<dbReference type="PANTHER" id="PTHR38432">
    <property type="entry name" value="TELA-LIKE PROTEIN SAOUHSC_01408"/>
    <property type="match status" value="1"/>
</dbReference>
<comment type="similarity">
    <text evidence="1 2">Belongs to the TelA family.</text>
</comment>
<name>A0A7X2N417_9FIRM</name>
<dbReference type="EMBL" id="VUMM01000018">
    <property type="protein sequence ID" value="MSS02040.1"/>
    <property type="molecule type" value="Genomic_DNA"/>
</dbReference>
<feature type="coiled-coil region" evidence="3">
    <location>
        <begin position="344"/>
        <end position="371"/>
    </location>
</feature>
<reference evidence="4 5" key="1">
    <citation type="submission" date="2019-08" db="EMBL/GenBank/DDBJ databases">
        <title>In-depth cultivation of the pig gut microbiome towards novel bacterial diversity and tailored functional studies.</title>
        <authorList>
            <person name="Wylensek D."/>
            <person name="Hitch T.C.A."/>
            <person name="Clavel T."/>
        </authorList>
    </citation>
    <scope>NUCLEOTIDE SEQUENCE [LARGE SCALE GENOMIC DNA]</scope>
    <source>
        <strain evidence="4 5">LKV-178-WT-2G</strain>
    </source>
</reference>
<evidence type="ECO:0000256" key="2">
    <source>
        <dbReference type="PIRNR" id="PIRNR026508"/>
    </source>
</evidence>
<dbReference type="AlphaFoldDB" id="A0A7X2N417"/>
<gene>
    <name evidence="4" type="ORF">FYJ50_08055</name>
</gene>